<feature type="compositionally biased region" description="Basic residues" evidence="1">
    <location>
        <begin position="308"/>
        <end position="321"/>
    </location>
</feature>
<dbReference type="RefSeq" id="WP_083019247.1">
    <property type="nucleotide sequence ID" value="NZ_AP022584.1"/>
</dbReference>
<reference evidence="2 3" key="1">
    <citation type="journal article" date="2019" name="Emerg. Microbes Infect.">
        <title>Comprehensive subspecies identification of 175 nontuberculous mycobacteria species based on 7547 genomic profiles.</title>
        <authorList>
            <person name="Matsumoto Y."/>
            <person name="Kinjo T."/>
            <person name="Motooka D."/>
            <person name="Nabeya D."/>
            <person name="Jung N."/>
            <person name="Uechi K."/>
            <person name="Horii T."/>
            <person name="Iida T."/>
            <person name="Fujita J."/>
            <person name="Nakamura S."/>
        </authorList>
    </citation>
    <scope>NUCLEOTIDE SEQUENCE [LARGE SCALE GENOMIC DNA]</scope>
    <source>
        <strain evidence="2 3">JCM 17324</strain>
    </source>
</reference>
<feature type="compositionally biased region" description="Basic and acidic residues" evidence="1">
    <location>
        <begin position="245"/>
        <end position="255"/>
    </location>
</feature>
<keyword evidence="3" id="KW-1185">Reference proteome</keyword>
<protein>
    <recommendedName>
        <fullName evidence="4">Helix-turn-helix domain-containing protein</fullName>
    </recommendedName>
</protein>
<evidence type="ECO:0000313" key="3">
    <source>
        <dbReference type="Proteomes" id="UP000466831"/>
    </source>
</evidence>
<name>A0ABM7JAV6_9MYCO</name>
<evidence type="ECO:0000313" key="2">
    <source>
        <dbReference type="EMBL" id="BBY10999.1"/>
    </source>
</evidence>
<feature type="compositionally biased region" description="Acidic residues" evidence="1">
    <location>
        <begin position="175"/>
        <end position="187"/>
    </location>
</feature>
<evidence type="ECO:0008006" key="4">
    <source>
        <dbReference type="Google" id="ProtNLM"/>
    </source>
</evidence>
<gene>
    <name evidence="2" type="ORF">MMARJ_17390</name>
</gene>
<feature type="region of interest" description="Disordered" evidence="1">
    <location>
        <begin position="308"/>
        <end position="330"/>
    </location>
</feature>
<feature type="region of interest" description="Disordered" evidence="1">
    <location>
        <begin position="101"/>
        <end position="255"/>
    </location>
</feature>
<dbReference type="EMBL" id="AP022584">
    <property type="protein sequence ID" value="BBY10999.1"/>
    <property type="molecule type" value="Genomic_DNA"/>
</dbReference>
<evidence type="ECO:0000256" key="1">
    <source>
        <dbReference type="SAM" id="MobiDB-lite"/>
    </source>
</evidence>
<feature type="compositionally biased region" description="Basic and acidic residues" evidence="1">
    <location>
        <begin position="159"/>
        <end position="174"/>
    </location>
</feature>
<accession>A0ABM7JAV6</accession>
<organism evidence="2 3">
    <name type="scientific">Mycobacterium marseillense</name>
    <dbReference type="NCBI Taxonomy" id="701042"/>
    <lineage>
        <taxon>Bacteria</taxon>
        <taxon>Bacillati</taxon>
        <taxon>Actinomycetota</taxon>
        <taxon>Actinomycetes</taxon>
        <taxon>Mycobacteriales</taxon>
        <taxon>Mycobacteriaceae</taxon>
        <taxon>Mycobacterium</taxon>
        <taxon>Mycobacterium avium complex (MAC)</taxon>
    </lineage>
</organism>
<sequence>MKPPEFLKVLPADIGRVGCAGACVLALVRYATAVSDGRGREVIDGETWWRAGYADISASLGATRDAVRRVVVSLVESGDLEVCTPGASDGDQTRAYRLSEQGSDLPVGESAIPPTCQLADSPQGEPDSPRGYGESARGGMANPPGGYGESANSSSPYTELERTKEGEAFQREPLDVEVVDDPADDPPPDSSSADEAQPLEAKTVEPASREVVTQRNDGMDKATGQVVDEPASPDNLPAVNGTPKPDPRGTRLPDDWMPDRAVIEQMRAKHPDVDLKAVHEEFVDYWRGVPGARGRKLDWNATWRNQVRRAAGRQQPRRRHGSAVEDKINGWSAVEQRLTADEGGPW</sequence>
<dbReference type="Proteomes" id="UP000466831">
    <property type="component" value="Chromosome"/>
</dbReference>
<proteinExistence type="predicted"/>